<dbReference type="Proteomes" id="UP000439550">
    <property type="component" value="Unassembled WGS sequence"/>
</dbReference>
<dbReference type="EMBL" id="WITJ01000012">
    <property type="protein sequence ID" value="MQW40102.1"/>
    <property type="molecule type" value="Genomic_DNA"/>
</dbReference>
<dbReference type="InterPro" id="IPR010434">
    <property type="entry name" value="DUF1033"/>
</dbReference>
<evidence type="ECO:0000313" key="2">
    <source>
        <dbReference type="Proteomes" id="UP000439550"/>
    </source>
</evidence>
<dbReference type="RefSeq" id="WP_153496762.1">
    <property type="nucleotide sequence ID" value="NZ_CAXYUY010000003.1"/>
</dbReference>
<organism evidence="1 2">
    <name type="scientific">Lactococcus hircilactis</name>
    <dbReference type="NCBI Taxonomy" id="1494462"/>
    <lineage>
        <taxon>Bacteria</taxon>
        <taxon>Bacillati</taxon>
        <taxon>Bacillota</taxon>
        <taxon>Bacilli</taxon>
        <taxon>Lactobacillales</taxon>
        <taxon>Streptococcaceae</taxon>
        <taxon>Lactococcus</taxon>
    </lineage>
</organism>
<evidence type="ECO:0000313" key="1">
    <source>
        <dbReference type="EMBL" id="MQW40102.1"/>
    </source>
</evidence>
<reference evidence="1 2" key="1">
    <citation type="submission" date="2019-10" db="EMBL/GenBank/DDBJ databases">
        <authorList>
            <person name="Dong K."/>
        </authorList>
    </citation>
    <scope>NUCLEOTIDE SEQUENCE [LARGE SCALE GENOMIC DNA]</scope>
    <source>
        <strain evidence="1 2">DSM 28960</strain>
    </source>
</reference>
<comment type="caution">
    <text evidence="1">The sequence shown here is derived from an EMBL/GenBank/DDBJ whole genome shotgun (WGS) entry which is preliminary data.</text>
</comment>
<proteinExistence type="predicted"/>
<protein>
    <submittedName>
        <fullName evidence="1">DUF1033 family protein</fullName>
    </submittedName>
</protein>
<keyword evidence="2" id="KW-1185">Reference proteome</keyword>
<sequence>MYRVILMYGTEEPWWFLENWKKDIVCVEEFENFTKALKYYKSQWLSMSQVYEKYKSQDDLLSAFWETKDQVWCEECSDYQQRYHSLALLEDWHELPDEKRRWAYCKSTAEQPEKRCQKKSDASAMSKDLTA</sequence>
<dbReference type="OrthoDB" id="2389779at2"/>
<dbReference type="AlphaFoldDB" id="A0A7X2D247"/>
<name>A0A7X2D247_9LACT</name>
<dbReference type="Pfam" id="PF06279">
    <property type="entry name" value="DUF1033"/>
    <property type="match status" value="1"/>
</dbReference>
<accession>A0A7X2D247</accession>
<gene>
    <name evidence="1" type="ORF">GHI93_09200</name>
</gene>